<name>A0ACB5UEF9_9FIRM</name>
<protein>
    <submittedName>
        <fullName evidence="1">Carbohydrate ABC transporter permease</fullName>
    </submittedName>
</protein>
<keyword evidence="2" id="KW-1185">Reference proteome</keyword>
<comment type="caution">
    <text evidence="1">The sequence shown here is derived from an EMBL/GenBank/DDBJ whole genome shotgun (WGS) entry which is preliminary data.</text>
</comment>
<gene>
    <name evidence="1" type="ORF">AN2V17_05600</name>
</gene>
<proteinExistence type="predicted"/>
<evidence type="ECO:0000313" key="1">
    <source>
        <dbReference type="EMBL" id="GMQ61332.1"/>
    </source>
</evidence>
<reference evidence="1" key="1">
    <citation type="submission" date="2023-09" db="EMBL/GenBank/DDBJ databases">
        <title>Vallitalea sediminicola and Vallitalea maricola sp. nov., anaerobic bacteria isolated from marine sediment.</title>
        <authorList>
            <person name="Hirano S."/>
            <person name="Maeda A."/>
            <person name="Terahara T."/>
            <person name="Mori K."/>
            <person name="Hamada M."/>
            <person name="Matsumoto R."/>
            <person name="Kobayashi T."/>
        </authorList>
    </citation>
    <scope>NUCLEOTIDE SEQUENCE</scope>
    <source>
        <strain evidence="1">AN17-2</strain>
    </source>
</reference>
<organism evidence="1 2">
    <name type="scientific">Vallitalea maricola</name>
    <dbReference type="NCBI Taxonomy" id="3074433"/>
    <lineage>
        <taxon>Bacteria</taxon>
        <taxon>Bacillati</taxon>
        <taxon>Bacillota</taxon>
        <taxon>Clostridia</taxon>
        <taxon>Lachnospirales</taxon>
        <taxon>Vallitaleaceae</taxon>
        <taxon>Vallitalea</taxon>
    </lineage>
</organism>
<sequence length="285" mass="32316">MMKKNTKSIKLKKYIKGVLFALFFIFFVGGIIFPFIWQFLNSFKNQKDLFSIPPTFWPSEWTLQNYIDVFERQPFLLYLKNSTVISLVSTALSVSIGCLASYAVSRTDIKGKKVFMLVLLSITLLPPITIINPIYKMMKNLRLLNTYWGLALAITTTQLPMAVWFLSTFFKSVPNTLEESAMIDGASIFKCFYKIIMPLVAPGLFTVSILVFITAWNQYLFAQVLNPLKIRRTVTVGITLYQTDYTVPWGTMCAASIVITVPLIIVVLLLQRKIISGILDGGVKE</sequence>
<accession>A0ACB5UEF9</accession>
<dbReference type="Proteomes" id="UP001374599">
    <property type="component" value="Unassembled WGS sequence"/>
</dbReference>
<dbReference type="EMBL" id="BTPU01000007">
    <property type="protein sequence ID" value="GMQ61332.1"/>
    <property type="molecule type" value="Genomic_DNA"/>
</dbReference>
<evidence type="ECO:0000313" key="2">
    <source>
        <dbReference type="Proteomes" id="UP001374599"/>
    </source>
</evidence>